<evidence type="ECO:0000256" key="1">
    <source>
        <dbReference type="SAM" id="MobiDB-lite"/>
    </source>
</evidence>
<keyword evidence="4" id="KW-1185">Reference proteome</keyword>
<proteinExistence type="predicted"/>
<evidence type="ECO:0000256" key="2">
    <source>
        <dbReference type="SAM" id="Phobius"/>
    </source>
</evidence>
<dbReference type="KEGG" id="dcr:108196028"/>
<accession>A0AAF0W5A2</accession>
<keyword evidence="2" id="KW-0472">Membrane</keyword>
<name>A0AAF0W5A2_DAUCS</name>
<sequence length="290" mass="32616">MDETLQNSTTEFLPKNCSCFPACFGSSNKKLSKDMKAAPSSSKNNKTTSLTFFSRFCANKSTVETVQIKAAVPEKPYRSTKEFTDQSPKLHKMISPQKNNKQAAAINKIYSHKKDDSEIDKLGIVEKNSKFHRSILLVKDPNRQNPKKEKKRSRSSNFVPLQVENDAVLSTKTTRVLPHSISLPPPNRPKETPVRGENEIKSGGENEGKLDPIIGMTIMMGTLVIMLIWGKVCAILCTCAWLYMVPRLRTVVDSRERKSGGLDFESVEYKKKVVLEGLLKRDRRRVAGNL</sequence>
<dbReference type="AlphaFoldDB" id="A0AAF0W5A2"/>
<keyword evidence="2" id="KW-0812">Transmembrane</keyword>
<feature type="compositionally biased region" description="Basic and acidic residues" evidence="1">
    <location>
        <begin position="188"/>
        <end position="206"/>
    </location>
</feature>
<dbReference type="PANTHER" id="PTHR34379:SF3">
    <property type="entry name" value="PROTEIN, PUTATIVE-RELATED"/>
    <property type="match status" value="1"/>
</dbReference>
<dbReference type="Proteomes" id="UP000077755">
    <property type="component" value="Chromosome 1"/>
</dbReference>
<dbReference type="InterPro" id="IPR040411">
    <property type="entry name" value="At5g23160-like"/>
</dbReference>
<dbReference type="EMBL" id="CP093343">
    <property type="protein sequence ID" value="WOG83525.1"/>
    <property type="molecule type" value="Genomic_DNA"/>
</dbReference>
<evidence type="ECO:0008006" key="5">
    <source>
        <dbReference type="Google" id="ProtNLM"/>
    </source>
</evidence>
<feature type="region of interest" description="Disordered" evidence="1">
    <location>
        <begin position="137"/>
        <end position="157"/>
    </location>
</feature>
<feature type="region of interest" description="Disordered" evidence="1">
    <location>
        <begin position="174"/>
        <end position="206"/>
    </location>
</feature>
<gene>
    <name evidence="3" type="ORF">DCAR_0102701</name>
</gene>
<evidence type="ECO:0000313" key="4">
    <source>
        <dbReference type="Proteomes" id="UP000077755"/>
    </source>
</evidence>
<protein>
    <recommendedName>
        <fullName evidence="5">Transmembrane protein</fullName>
    </recommendedName>
</protein>
<organism evidence="3 4">
    <name type="scientific">Daucus carota subsp. sativus</name>
    <name type="common">Carrot</name>
    <dbReference type="NCBI Taxonomy" id="79200"/>
    <lineage>
        <taxon>Eukaryota</taxon>
        <taxon>Viridiplantae</taxon>
        <taxon>Streptophyta</taxon>
        <taxon>Embryophyta</taxon>
        <taxon>Tracheophyta</taxon>
        <taxon>Spermatophyta</taxon>
        <taxon>Magnoliopsida</taxon>
        <taxon>eudicotyledons</taxon>
        <taxon>Gunneridae</taxon>
        <taxon>Pentapetalae</taxon>
        <taxon>asterids</taxon>
        <taxon>campanulids</taxon>
        <taxon>Apiales</taxon>
        <taxon>Apiaceae</taxon>
        <taxon>Apioideae</taxon>
        <taxon>Scandiceae</taxon>
        <taxon>Daucinae</taxon>
        <taxon>Daucus</taxon>
        <taxon>Daucus sect. Daucus</taxon>
    </lineage>
</organism>
<keyword evidence="2" id="KW-1133">Transmembrane helix</keyword>
<evidence type="ECO:0000313" key="3">
    <source>
        <dbReference type="EMBL" id="WOG83525.1"/>
    </source>
</evidence>
<reference evidence="3" key="1">
    <citation type="journal article" date="2016" name="Nat. Genet.">
        <title>A high-quality carrot genome assembly provides new insights into carotenoid accumulation and asterid genome evolution.</title>
        <authorList>
            <person name="Iorizzo M."/>
            <person name="Ellison S."/>
            <person name="Senalik D."/>
            <person name="Zeng P."/>
            <person name="Satapoomin P."/>
            <person name="Huang J."/>
            <person name="Bowman M."/>
            <person name="Iovene M."/>
            <person name="Sanseverino W."/>
            <person name="Cavagnaro P."/>
            <person name="Yildiz M."/>
            <person name="Macko-Podgorni A."/>
            <person name="Moranska E."/>
            <person name="Grzebelus E."/>
            <person name="Grzebelus D."/>
            <person name="Ashrafi H."/>
            <person name="Zheng Z."/>
            <person name="Cheng S."/>
            <person name="Spooner D."/>
            <person name="Van Deynze A."/>
            <person name="Simon P."/>
        </authorList>
    </citation>
    <scope>NUCLEOTIDE SEQUENCE</scope>
    <source>
        <tissue evidence="3">Leaf</tissue>
    </source>
</reference>
<reference evidence="3" key="2">
    <citation type="submission" date="2022-03" db="EMBL/GenBank/DDBJ databases">
        <title>Draft title - Genomic analysis of global carrot germplasm unveils the trajectory of domestication and the origin of high carotenoid orange carrot.</title>
        <authorList>
            <person name="Iorizzo M."/>
            <person name="Ellison S."/>
            <person name="Senalik D."/>
            <person name="Macko-Podgorni A."/>
            <person name="Grzebelus D."/>
            <person name="Bostan H."/>
            <person name="Rolling W."/>
            <person name="Curaba J."/>
            <person name="Simon P."/>
        </authorList>
    </citation>
    <scope>NUCLEOTIDE SEQUENCE</scope>
    <source>
        <tissue evidence="3">Leaf</tissue>
    </source>
</reference>
<feature type="transmembrane region" description="Helical" evidence="2">
    <location>
        <begin position="218"/>
        <end position="245"/>
    </location>
</feature>
<dbReference type="PANTHER" id="PTHR34379">
    <property type="entry name" value="OS07G0553800 PROTEIN"/>
    <property type="match status" value="1"/>
</dbReference>